<dbReference type="EMBL" id="CP110418">
    <property type="protein sequence ID" value="UZG50637.1"/>
    <property type="molecule type" value="Genomic_DNA"/>
</dbReference>
<evidence type="ECO:0000256" key="6">
    <source>
        <dbReference type="SAM" id="Phobius"/>
    </source>
</evidence>
<dbReference type="AlphaFoldDB" id="A0AA46X2I0"/>
<evidence type="ECO:0000313" key="8">
    <source>
        <dbReference type="EMBL" id="UZG50637.1"/>
    </source>
</evidence>
<evidence type="ECO:0000256" key="2">
    <source>
        <dbReference type="ARBA" id="ARBA00022475"/>
    </source>
</evidence>
<protein>
    <submittedName>
        <fullName evidence="8">YitT family protein</fullName>
    </submittedName>
</protein>
<evidence type="ECO:0000256" key="3">
    <source>
        <dbReference type="ARBA" id="ARBA00022692"/>
    </source>
</evidence>
<evidence type="ECO:0000259" key="7">
    <source>
        <dbReference type="Pfam" id="PF10035"/>
    </source>
</evidence>
<dbReference type="Pfam" id="PF10035">
    <property type="entry name" value="DUF2179"/>
    <property type="match status" value="1"/>
</dbReference>
<dbReference type="Pfam" id="PF02588">
    <property type="entry name" value="YitT_membrane"/>
    <property type="match status" value="1"/>
</dbReference>
<gene>
    <name evidence="8" type="ORF">OKW85_08080</name>
</gene>
<proteinExistence type="predicted"/>
<comment type="subcellular location">
    <subcellularLocation>
        <location evidence="1">Cell membrane</location>
        <topology evidence="1">Multi-pass membrane protein</topology>
    </subcellularLocation>
</comment>
<dbReference type="RefSeq" id="WP_009352384.1">
    <property type="nucleotide sequence ID" value="NZ_CP110418.1"/>
</dbReference>
<keyword evidence="5 6" id="KW-0472">Membrane</keyword>
<feature type="transmembrane region" description="Helical" evidence="6">
    <location>
        <begin position="46"/>
        <end position="71"/>
    </location>
</feature>
<evidence type="ECO:0000256" key="4">
    <source>
        <dbReference type="ARBA" id="ARBA00022989"/>
    </source>
</evidence>
<feature type="transmembrane region" description="Helical" evidence="6">
    <location>
        <begin position="78"/>
        <end position="96"/>
    </location>
</feature>
<feature type="transmembrane region" description="Helical" evidence="6">
    <location>
        <begin position="160"/>
        <end position="185"/>
    </location>
</feature>
<evidence type="ECO:0000313" key="9">
    <source>
        <dbReference type="Proteomes" id="UP001164244"/>
    </source>
</evidence>
<accession>A0AA46X2I0</accession>
<dbReference type="GO" id="GO:0005886">
    <property type="term" value="C:plasma membrane"/>
    <property type="evidence" value="ECO:0007669"/>
    <property type="project" value="UniProtKB-SubCell"/>
</dbReference>
<name>A0AA46X2I0_9FIRM</name>
<dbReference type="PROSITE" id="PS51257">
    <property type="entry name" value="PROKAR_LIPOPROTEIN"/>
    <property type="match status" value="1"/>
</dbReference>
<dbReference type="PANTHER" id="PTHR33545:SF5">
    <property type="entry name" value="UPF0750 MEMBRANE PROTEIN YITT"/>
    <property type="match status" value="1"/>
</dbReference>
<keyword evidence="3 6" id="KW-0812">Transmembrane</keyword>
<dbReference type="InterPro" id="IPR015867">
    <property type="entry name" value="N-reg_PII/ATP_PRibTrfase_C"/>
</dbReference>
<dbReference type="CDD" id="cd16380">
    <property type="entry name" value="YitT_C"/>
    <property type="match status" value="1"/>
</dbReference>
<dbReference type="PIRSF" id="PIRSF006483">
    <property type="entry name" value="Membrane_protein_YitT"/>
    <property type="match status" value="1"/>
</dbReference>
<feature type="domain" description="DUF2179" evidence="7">
    <location>
        <begin position="222"/>
        <end position="276"/>
    </location>
</feature>
<dbReference type="InterPro" id="IPR003740">
    <property type="entry name" value="YitT"/>
</dbReference>
<dbReference type="KEGG" id="vrg:OKW85_08080"/>
<dbReference type="InterPro" id="IPR051461">
    <property type="entry name" value="UPF0750_membrane"/>
</dbReference>
<evidence type="ECO:0000256" key="5">
    <source>
        <dbReference type="ARBA" id="ARBA00023136"/>
    </source>
</evidence>
<keyword evidence="2" id="KW-1003">Cell membrane</keyword>
<dbReference type="PANTHER" id="PTHR33545">
    <property type="entry name" value="UPF0750 MEMBRANE PROTEIN YITT-RELATED"/>
    <property type="match status" value="1"/>
</dbReference>
<feature type="transmembrane region" description="Helical" evidence="6">
    <location>
        <begin position="7"/>
        <end position="26"/>
    </location>
</feature>
<organism evidence="8 9">
    <name type="scientific">Veillonella rogosae</name>
    <dbReference type="NCBI Taxonomy" id="423477"/>
    <lineage>
        <taxon>Bacteria</taxon>
        <taxon>Bacillati</taxon>
        <taxon>Bacillota</taxon>
        <taxon>Negativicutes</taxon>
        <taxon>Veillonellales</taxon>
        <taxon>Veillonellaceae</taxon>
        <taxon>Veillonella</taxon>
    </lineage>
</organism>
<dbReference type="InterPro" id="IPR019264">
    <property type="entry name" value="DUF2179"/>
</dbReference>
<sequence length="310" mass="33540">MFAKYKDVVYQCLVVVVGCAIFGAGIDAFVLPHKLVSTGISGVGLILYYVTGLSVGSWNMILNIPIFWAAWKWLGTRVVVKTLYGTLMLSWMIDLFDFLQYDMIIKDPLLSSMMAGITTGVGLGIVYRVGGNTGGLDPIALIVRKYYGLQMGSINSAINCAILLAAVGVVGLEAVAVTLISVYVYTIITNKVVIGFNQRKVAFIITYRTDDVCECIINKVGRGATIIEGVGAYTRTPKNIVMVAVNLLQVNKLKEVIEEADPNVFILITDAQEVIGQGFTRPILPTEVTNQLKAQGTIAQDATAVVTDNK</sequence>
<keyword evidence="4 6" id="KW-1133">Transmembrane helix</keyword>
<dbReference type="Gene3D" id="3.30.70.120">
    <property type="match status" value="1"/>
</dbReference>
<reference evidence="8" key="1">
    <citation type="submission" date="2022-11" db="EMBL/GenBank/DDBJ databases">
        <title>Complete genome sequence of Veillonella rogosae KCOM 3468 isolated from human Subgingival dental plaque of Chronic peridontitis Lesion.</title>
        <authorList>
            <person name="Park S.-N."/>
            <person name="Lim Y.K."/>
            <person name="Kook J.-K."/>
        </authorList>
    </citation>
    <scope>NUCLEOTIDE SEQUENCE</scope>
    <source>
        <strain evidence="8">KCOM 3468</strain>
    </source>
</reference>
<evidence type="ECO:0000256" key="1">
    <source>
        <dbReference type="ARBA" id="ARBA00004651"/>
    </source>
</evidence>
<feature type="transmembrane region" description="Helical" evidence="6">
    <location>
        <begin position="108"/>
        <end position="127"/>
    </location>
</feature>
<dbReference type="Proteomes" id="UP001164244">
    <property type="component" value="Chromosome"/>
</dbReference>